<proteinExistence type="predicted"/>
<evidence type="ECO:0000313" key="5">
    <source>
        <dbReference type="Proteomes" id="UP000007590"/>
    </source>
</evidence>
<dbReference type="RefSeq" id="WP_014679444.1">
    <property type="nucleotide sequence ID" value="NC_017770.1"/>
</dbReference>
<protein>
    <recommendedName>
        <fullName evidence="3">Outer membrane protein beta-barrel domain-containing protein</fullName>
    </recommendedName>
</protein>
<dbReference type="EMBL" id="CP003349">
    <property type="protein sequence ID" value="AFD06217.1"/>
    <property type="molecule type" value="Genomic_DNA"/>
</dbReference>
<dbReference type="Proteomes" id="UP000007590">
    <property type="component" value="Chromosome"/>
</dbReference>
<name>H8KQ49_SOLCM</name>
<dbReference type="InterPro" id="IPR011250">
    <property type="entry name" value="OMP/PagP_B-barrel"/>
</dbReference>
<reference evidence="4" key="1">
    <citation type="submission" date="2012-02" db="EMBL/GenBank/DDBJ databases">
        <title>The complete genome of Solitalea canadensis DSM 3403.</title>
        <authorList>
            <consortium name="US DOE Joint Genome Institute (JGI-PGF)"/>
            <person name="Lucas S."/>
            <person name="Copeland A."/>
            <person name="Lapidus A."/>
            <person name="Glavina del Rio T."/>
            <person name="Dalin E."/>
            <person name="Tice H."/>
            <person name="Bruce D."/>
            <person name="Goodwin L."/>
            <person name="Pitluck S."/>
            <person name="Peters L."/>
            <person name="Ovchinnikova G."/>
            <person name="Lu M."/>
            <person name="Kyrpides N."/>
            <person name="Mavromatis K."/>
            <person name="Ivanova N."/>
            <person name="Brettin T."/>
            <person name="Detter J.C."/>
            <person name="Han C."/>
            <person name="Larimer F."/>
            <person name="Land M."/>
            <person name="Hauser L."/>
            <person name="Markowitz V."/>
            <person name="Cheng J.-F."/>
            <person name="Hugenholtz P."/>
            <person name="Woyke T."/>
            <person name="Wu D."/>
            <person name="Spring S."/>
            <person name="Schroeder M."/>
            <person name="Kopitz M."/>
            <person name="Brambilla E."/>
            <person name="Klenk H.-P."/>
            <person name="Eisen J.A."/>
        </authorList>
    </citation>
    <scope>NUCLEOTIDE SEQUENCE</scope>
    <source>
        <strain evidence="4">DSM 3403</strain>
    </source>
</reference>
<dbReference type="HOGENOM" id="CLU_100971_1_0_10"/>
<feature type="domain" description="Outer membrane protein beta-barrel" evidence="3">
    <location>
        <begin position="6"/>
        <end position="188"/>
    </location>
</feature>
<feature type="signal peptide" evidence="2">
    <location>
        <begin position="1"/>
        <end position="19"/>
    </location>
</feature>
<gene>
    <name evidence="4" type="ordered locus">Solca_1111</name>
</gene>
<sequence length="204" mass="21626">MKKMLIAVGLVFFGFAASAQVSKGTVTVGGNVGFGTSKTKDADDKSTTFSIQPQVGYFLSDKLEGYIKLGYVNDSNQEMQGTVLGKKNTDQFGGGVGLRRYFMVSDNVAIFAGPELSYYSGSTKFEPKGGSSEKLYNTNTFNANINAGVGVFFTKNIGLVAGLGVLSFESETHKPNGGGDKSTNTSFNLLANNAPFALGIVFHF</sequence>
<dbReference type="Gene3D" id="2.40.160.20">
    <property type="match status" value="1"/>
</dbReference>
<feature type="chain" id="PRO_5003613278" description="Outer membrane protein beta-barrel domain-containing protein" evidence="2">
    <location>
        <begin position="20"/>
        <end position="204"/>
    </location>
</feature>
<organism evidence="4 5">
    <name type="scientific">Solitalea canadensis (strain ATCC 29591 / DSM 3403 / JCM 21819 / LMG 8368 / NBRC 15130 / NCIMB 12057 / USAM 9D)</name>
    <name type="common">Flexibacter canadensis</name>
    <dbReference type="NCBI Taxonomy" id="929556"/>
    <lineage>
        <taxon>Bacteria</taxon>
        <taxon>Pseudomonadati</taxon>
        <taxon>Bacteroidota</taxon>
        <taxon>Sphingobacteriia</taxon>
        <taxon>Sphingobacteriales</taxon>
        <taxon>Sphingobacteriaceae</taxon>
        <taxon>Solitalea</taxon>
    </lineage>
</organism>
<dbReference type="AlphaFoldDB" id="H8KQ49"/>
<dbReference type="KEGG" id="scn:Solca_1111"/>
<dbReference type="TCDB" id="1.B.6.6.3">
    <property type="family name" value="the ompa-ompf porin (oop) family"/>
</dbReference>
<dbReference type="InterPro" id="IPR027385">
    <property type="entry name" value="Beta-barrel_OMP"/>
</dbReference>
<evidence type="ECO:0000256" key="1">
    <source>
        <dbReference type="ARBA" id="ARBA00022729"/>
    </source>
</evidence>
<dbReference type="OrthoDB" id="945117at2"/>
<evidence type="ECO:0000313" key="4">
    <source>
        <dbReference type="EMBL" id="AFD06217.1"/>
    </source>
</evidence>
<evidence type="ECO:0000259" key="3">
    <source>
        <dbReference type="Pfam" id="PF13505"/>
    </source>
</evidence>
<accession>H8KQ49</accession>
<dbReference type="SUPFAM" id="SSF56925">
    <property type="entry name" value="OMPA-like"/>
    <property type="match status" value="1"/>
</dbReference>
<keyword evidence="5" id="KW-1185">Reference proteome</keyword>
<evidence type="ECO:0000256" key="2">
    <source>
        <dbReference type="SAM" id="SignalP"/>
    </source>
</evidence>
<dbReference type="Pfam" id="PF13505">
    <property type="entry name" value="OMP_b-brl"/>
    <property type="match status" value="1"/>
</dbReference>
<keyword evidence="1 2" id="KW-0732">Signal</keyword>
<dbReference type="STRING" id="929556.Solca_1111"/>